<keyword evidence="7" id="KW-0496">Mitochondrion</keyword>
<dbReference type="InterPro" id="IPR000182">
    <property type="entry name" value="GNAT_dom"/>
</dbReference>
<dbReference type="AlphaFoldDB" id="A0AAD8EI46"/>
<evidence type="ECO:0000256" key="3">
    <source>
        <dbReference type="ARBA" id="ARBA00004496"/>
    </source>
</evidence>
<evidence type="ECO:0000256" key="18">
    <source>
        <dbReference type="ARBA" id="ARBA00073331"/>
    </source>
</evidence>
<dbReference type="PROSITE" id="PS51186">
    <property type="entry name" value="GNAT"/>
    <property type="match status" value="1"/>
</dbReference>
<evidence type="ECO:0000313" key="22">
    <source>
        <dbReference type="EMBL" id="KAJ9591460.1"/>
    </source>
</evidence>
<reference evidence="22" key="2">
    <citation type="submission" date="2023-05" db="EMBL/GenBank/DDBJ databases">
        <authorList>
            <person name="Fouks B."/>
        </authorList>
    </citation>
    <scope>NUCLEOTIDE SEQUENCE</scope>
    <source>
        <strain evidence="22">Stay&amp;Tobe</strain>
        <tissue evidence="22">Testes</tissue>
    </source>
</reference>
<comment type="subcellular location">
    <subcellularLocation>
        <location evidence="3">Cytoplasm</location>
    </subcellularLocation>
    <subcellularLocation>
        <location evidence="2">Mitochondrion</location>
    </subcellularLocation>
    <subcellularLocation>
        <location evidence="1">Nucleus</location>
    </subcellularLocation>
</comment>
<evidence type="ECO:0000256" key="1">
    <source>
        <dbReference type="ARBA" id="ARBA00004123"/>
    </source>
</evidence>
<dbReference type="NCBIfam" id="TIGR00090">
    <property type="entry name" value="rsfS_iojap_ybeB"/>
    <property type="match status" value="1"/>
</dbReference>
<dbReference type="HAMAP" id="MF_01477">
    <property type="entry name" value="Iojap_RsfS"/>
    <property type="match status" value="1"/>
</dbReference>
<evidence type="ECO:0000256" key="8">
    <source>
        <dbReference type="ARBA" id="ARBA00023242"/>
    </source>
</evidence>
<evidence type="ECO:0000256" key="15">
    <source>
        <dbReference type="ARBA" id="ARBA00052477"/>
    </source>
</evidence>
<comment type="similarity">
    <text evidence="10">Belongs to the acetyltransferase family. MAK3 subfamily.</text>
</comment>
<feature type="domain" description="N-acetyltransferase" evidence="21">
    <location>
        <begin position="182"/>
        <end position="331"/>
    </location>
</feature>
<evidence type="ECO:0000256" key="16">
    <source>
        <dbReference type="ARBA" id="ARBA00053669"/>
    </source>
</evidence>
<evidence type="ECO:0000256" key="19">
    <source>
        <dbReference type="ARBA" id="ARBA00076746"/>
    </source>
</evidence>
<dbReference type="GO" id="GO:0005634">
    <property type="term" value="C:nucleus"/>
    <property type="evidence" value="ECO:0007669"/>
    <property type="project" value="UniProtKB-SubCell"/>
</dbReference>
<comment type="function">
    <text evidence="16">Required for normal mitochondrial ribosome function and mitochondrial translation. May play a role in ribosome biogenesis by preventing premature association of the 28S and 39S ribosomal subunits. Interacts with mitochondrial ribosomal protein uL14m (MRPL14), probably blocking formation of intersubunit bridge B8, preventing association of the 28S and 39S ribosomal subunits. Addition to isolated mitochondrial ribosomal subunits partially inhibits translation, probably by interfering with the association of the 28S and 39S ribosomal subunits and the formation of functional ribosomes. May also participate in the assembly and/or regulation of the stability of the large subunit of the mitochondrial ribosome. May function as a ribosomal silencing factor.</text>
</comment>
<keyword evidence="23" id="KW-1185">Reference proteome</keyword>
<dbReference type="GO" id="GO:0005739">
    <property type="term" value="C:mitochondrion"/>
    <property type="evidence" value="ECO:0007669"/>
    <property type="project" value="UniProtKB-SubCell"/>
</dbReference>
<sequence>MDDAVEFVDTEGSVAQVQSQIRTNSRKQSFSTKEVLGDVKKTEDSNCNFTIISPSTKLSPVENDEKLTTVSQVSAHLKEKLNLKTGSSVNGIVNGIGVGVNISHAAETEHHAITNGKSLKSESSSLCDKCEINIGEENSVGDHKTFSNCMKNSSEVLRKSSECVTYNEGSGSKVDSRDKQEVKYVSYKSELQMPDIMRLIQKDLSEPYSIYTYRYFIHNWPKLCFLAMDGSECVGAIVCKLDVHRKVVKRGYIAMLAVDEKYRKRKIGSNLVLKAIRAMVADDADEVVLETEITNRPALRLYENLGFVRDKRLFRYYLNGVDALRLKLWLRNSDLGKDVSTIPNYEVFRDEDAPIILDVDEERIKFLDSLQEKKKEDEFYGLNLERGVRGVYDIEDLIHLLRREKLMDIFVATLPRELNYVDYIVVVTAKSLRHMSAIMQLVRKIYKKKMNSSDIIPRIEGENSKDWMAIDLGNIALHMFSRNARDIYDLESLWTVGAQYDLPFNKPEDPFITLLQKHSISIGDLQSTV</sequence>
<evidence type="ECO:0000256" key="4">
    <source>
        <dbReference type="ARBA" id="ARBA00010574"/>
    </source>
</evidence>
<organism evidence="22 23">
    <name type="scientific">Diploptera punctata</name>
    <name type="common">Pacific beetle cockroach</name>
    <dbReference type="NCBI Taxonomy" id="6984"/>
    <lineage>
        <taxon>Eukaryota</taxon>
        <taxon>Metazoa</taxon>
        <taxon>Ecdysozoa</taxon>
        <taxon>Arthropoda</taxon>
        <taxon>Hexapoda</taxon>
        <taxon>Insecta</taxon>
        <taxon>Pterygota</taxon>
        <taxon>Neoptera</taxon>
        <taxon>Polyneoptera</taxon>
        <taxon>Dictyoptera</taxon>
        <taxon>Blattodea</taxon>
        <taxon>Blaberoidea</taxon>
        <taxon>Blaberidae</taxon>
        <taxon>Diplopterinae</taxon>
        <taxon>Diploptera</taxon>
    </lineage>
</organism>
<comment type="catalytic activity">
    <reaction evidence="13">
        <text>N-terminal L-methionyl-L-tyrosyl-[protein] + acetyl-CoA = N-terminal N(alpha)-acetyl-L-methionyl-L-tyrosyl-[protein] + CoA + H(+)</text>
        <dbReference type="Rhea" id="RHEA:50532"/>
        <dbReference type="Rhea" id="RHEA-COMP:12717"/>
        <dbReference type="Rhea" id="RHEA-COMP:12718"/>
        <dbReference type="ChEBI" id="CHEBI:15378"/>
        <dbReference type="ChEBI" id="CHEBI:57287"/>
        <dbReference type="ChEBI" id="CHEBI:57288"/>
        <dbReference type="ChEBI" id="CHEBI:133384"/>
        <dbReference type="ChEBI" id="CHEBI:133385"/>
        <dbReference type="EC" id="2.3.1.256"/>
    </reaction>
</comment>
<keyword evidence="5" id="KW-0963">Cytoplasm</keyword>
<accession>A0AAD8EI46</accession>
<name>A0AAD8EI46_DIPPU</name>
<evidence type="ECO:0000256" key="5">
    <source>
        <dbReference type="ARBA" id="ARBA00022490"/>
    </source>
</evidence>
<comment type="catalytic activity">
    <reaction evidence="11">
        <text>N-terminal L-methionyl-L-isoleucyl-[protein] + acetyl-CoA = N-terminal N(alpha)-acetyl-L-methionyl-L-isoleucyl-[protein] + CoA + H(+)</text>
        <dbReference type="Rhea" id="RHEA:50524"/>
        <dbReference type="Rhea" id="RHEA-COMP:12713"/>
        <dbReference type="Rhea" id="RHEA-COMP:12714"/>
        <dbReference type="ChEBI" id="CHEBI:15378"/>
        <dbReference type="ChEBI" id="CHEBI:57287"/>
        <dbReference type="ChEBI" id="CHEBI:57288"/>
        <dbReference type="ChEBI" id="CHEBI:133379"/>
        <dbReference type="ChEBI" id="CHEBI:133380"/>
        <dbReference type="EC" id="2.3.1.256"/>
    </reaction>
</comment>
<evidence type="ECO:0000256" key="17">
    <source>
        <dbReference type="ARBA" id="ARBA00066994"/>
    </source>
</evidence>
<protein>
    <recommendedName>
        <fullName evidence="18">Mitochondrial assembly of ribosomal large subunit protein 1</fullName>
        <ecNumber evidence="17">2.3.1.256</ecNumber>
    </recommendedName>
    <alternativeName>
        <fullName evidence="19">N-acetyltransferase MAK3 homolog</fullName>
    </alternativeName>
    <alternativeName>
        <fullName evidence="20">NatC catalytic subunit</fullName>
    </alternativeName>
</protein>
<evidence type="ECO:0000256" key="7">
    <source>
        <dbReference type="ARBA" id="ARBA00023128"/>
    </source>
</evidence>
<evidence type="ECO:0000256" key="12">
    <source>
        <dbReference type="ARBA" id="ARBA00051225"/>
    </source>
</evidence>
<dbReference type="EC" id="2.3.1.256" evidence="17"/>
<dbReference type="PANTHER" id="PTHR45896:SF1">
    <property type="entry name" value="N-ALPHA-ACETYLTRANSFERASE 30"/>
    <property type="match status" value="1"/>
</dbReference>
<reference evidence="22" key="1">
    <citation type="journal article" date="2023" name="IScience">
        <title>Live-bearing cockroach genome reveals convergent evolutionary mechanisms linked to viviparity in insects and beyond.</title>
        <authorList>
            <person name="Fouks B."/>
            <person name="Harrison M.C."/>
            <person name="Mikhailova A.A."/>
            <person name="Marchal E."/>
            <person name="English S."/>
            <person name="Carruthers M."/>
            <person name="Jennings E.C."/>
            <person name="Chiamaka E.L."/>
            <person name="Frigard R.A."/>
            <person name="Pippel M."/>
            <person name="Attardo G.M."/>
            <person name="Benoit J.B."/>
            <person name="Bornberg-Bauer E."/>
            <person name="Tobe S.S."/>
        </authorList>
    </citation>
    <scope>NUCLEOTIDE SEQUENCE</scope>
    <source>
        <strain evidence="22">Stay&amp;Tobe</strain>
    </source>
</reference>
<dbReference type="InterPro" id="IPR004394">
    <property type="entry name" value="Iojap/RsfS/C7orf30"/>
</dbReference>
<proteinExistence type="inferred from homology"/>
<dbReference type="EMBL" id="JASPKZ010003868">
    <property type="protein sequence ID" value="KAJ9591460.1"/>
    <property type="molecule type" value="Genomic_DNA"/>
</dbReference>
<dbReference type="InterPro" id="IPR043519">
    <property type="entry name" value="NT_sf"/>
</dbReference>
<dbReference type="PANTHER" id="PTHR45896">
    <property type="entry name" value="N-ALPHA-ACETYLTRANSFERASE 30"/>
    <property type="match status" value="1"/>
</dbReference>
<evidence type="ECO:0000256" key="11">
    <source>
        <dbReference type="ARBA" id="ARBA00050754"/>
    </source>
</evidence>
<comment type="catalytic activity">
    <reaction evidence="12">
        <text>N-terminal L-methionyl-L-leucyl-[protein] + acetyl-CoA = N-terminal N(alpha)-acetyl-L-methionyl-L-leucyl-[protein] + CoA + H(+)</text>
        <dbReference type="Rhea" id="RHEA:50520"/>
        <dbReference type="Rhea" id="RHEA-COMP:12711"/>
        <dbReference type="Rhea" id="RHEA-COMP:12712"/>
        <dbReference type="ChEBI" id="CHEBI:15378"/>
        <dbReference type="ChEBI" id="CHEBI:57287"/>
        <dbReference type="ChEBI" id="CHEBI:57288"/>
        <dbReference type="ChEBI" id="CHEBI:133377"/>
        <dbReference type="ChEBI" id="CHEBI:133378"/>
        <dbReference type="EC" id="2.3.1.256"/>
    </reaction>
</comment>
<dbReference type="CDD" id="cd04301">
    <property type="entry name" value="NAT_SF"/>
    <property type="match status" value="1"/>
</dbReference>
<keyword evidence="6" id="KW-0808">Transferase</keyword>
<evidence type="ECO:0000256" key="10">
    <source>
        <dbReference type="ARBA" id="ARBA00024025"/>
    </source>
</evidence>
<dbReference type="Pfam" id="PF00583">
    <property type="entry name" value="Acetyltransf_1"/>
    <property type="match status" value="1"/>
</dbReference>
<dbReference type="FunFam" id="3.40.630.30:FF:000010">
    <property type="entry name" value="Putative N-alpha-acetyltransferase 30"/>
    <property type="match status" value="1"/>
</dbReference>
<comment type="similarity">
    <text evidence="4">Belongs to the Iojap/RsfS family.</text>
</comment>
<dbReference type="GO" id="GO:0031417">
    <property type="term" value="C:NatC complex"/>
    <property type="evidence" value="ECO:0007669"/>
    <property type="project" value="TreeGrafter"/>
</dbReference>
<evidence type="ECO:0000256" key="6">
    <source>
        <dbReference type="ARBA" id="ARBA00022679"/>
    </source>
</evidence>
<dbReference type="Gene3D" id="3.40.630.30">
    <property type="match status" value="1"/>
</dbReference>
<gene>
    <name evidence="22" type="ORF">L9F63_002066</name>
</gene>
<evidence type="ECO:0000256" key="20">
    <source>
        <dbReference type="ARBA" id="ARBA00078622"/>
    </source>
</evidence>
<evidence type="ECO:0000256" key="2">
    <source>
        <dbReference type="ARBA" id="ARBA00004173"/>
    </source>
</evidence>
<evidence type="ECO:0000259" key="21">
    <source>
        <dbReference type="PROSITE" id="PS51186"/>
    </source>
</evidence>
<dbReference type="FunFam" id="3.30.460.10:FF:000018">
    <property type="entry name" value="Mitochondrial assembly of ribosomal large subunit 1"/>
    <property type="match status" value="1"/>
</dbReference>
<comment type="catalytic activity">
    <reaction evidence="14">
        <text>N-terminal L-methionyl-L-phenylalanyl-[protein] + acetyl-CoA = N-terminal N(alpha)-acetyl-L-methionyl-L-phenylalanyl-[protein] + CoA + H(+)</text>
        <dbReference type="Rhea" id="RHEA:50528"/>
        <dbReference type="Rhea" id="RHEA-COMP:12715"/>
        <dbReference type="Rhea" id="RHEA-COMP:12716"/>
        <dbReference type="ChEBI" id="CHEBI:15378"/>
        <dbReference type="ChEBI" id="CHEBI:57287"/>
        <dbReference type="ChEBI" id="CHEBI:57288"/>
        <dbReference type="ChEBI" id="CHEBI:133382"/>
        <dbReference type="ChEBI" id="CHEBI:133383"/>
        <dbReference type="EC" id="2.3.1.256"/>
    </reaction>
</comment>
<evidence type="ECO:0000313" key="23">
    <source>
        <dbReference type="Proteomes" id="UP001233999"/>
    </source>
</evidence>
<comment type="catalytic activity">
    <reaction evidence="15">
        <text>N-terminal L-methionyl-L-tryptophyl-[protein] + acetyl-CoA = N-terminal N(alpha)-acetyl-L-methionyl-L-tryptophyl-[protein] + CoA + H(+)</text>
        <dbReference type="Rhea" id="RHEA:50560"/>
        <dbReference type="Rhea" id="RHEA-COMP:12724"/>
        <dbReference type="Rhea" id="RHEA-COMP:12725"/>
        <dbReference type="ChEBI" id="CHEBI:15378"/>
        <dbReference type="ChEBI" id="CHEBI:57287"/>
        <dbReference type="ChEBI" id="CHEBI:57288"/>
        <dbReference type="ChEBI" id="CHEBI:133386"/>
        <dbReference type="ChEBI" id="CHEBI:133387"/>
        <dbReference type="EC" id="2.3.1.256"/>
    </reaction>
</comment>
<dbReference type="Gene3D" id="3.30.460.10">
    <property type="entry name" value="Beta Polymerase, domain 2"/>
    <property type="match status" value="1"/>
</dbReference>
<evidence type="ECO:0000256" key="9">
    <source>
        <dbReference type="ARBA" id="ARBA00023315"/>
    </source>
</evidence>
<dbReference type="Pfam" id="PF02410">
    <property type="entry name" value="RsfS"/>
    <property type="match status" value="1"/>
</dbReference>
<comment type="caution">
    <text evidence="22">The sequence shown here is derived from an EMBL/GenBank/DDBJ whole genome shotgun (WGS) entry which is preliminary data.</text>
</comment>
<keyword evidence="8" id="KW-0539">Nucleus</keyword>
<dbReference type="SUPFAM" id="SSF55729">
    <property type="entry name" value="Acyl-CoA N-acyltransferases (Nat)"/>
    <property type="match status" value="1"/>
</dbReference>
<dbReference type="SUPFAM" id="SSF81301">
    <property type="entry name" value="Nucleotidyltransferase"/>
    <property type="match status" value="1"/>
</dbReference>
<evidence type="ECO:0000256" key="14">
    <source>
        <dbReference type="ARBA" id="ARBA00052362"/>
    </source>
</evidence>
<dbReference type="InterPro" id="IPR016181">
    <property type="entry name" value="Acyl_CoA_acyltransferase"/>
</dbReference>
<keyword evidence="9" id="KW-0012">Acyltransferase</keyword>
<dbReference type="Proteomes" id="UP001233999">
    <property type="component" value="Unassembled WGS sequence"/>
</dbReference>
<dbReference type="InterPro" id="IPR044542">
    <property type="entry name" value="NAA30-like"/>
</dbReference>
<evidence type="ECO:0000256" key="13">
    <source>
        <dbReference type="ARBA" id="ARBA00052207"/>
    </source>
</evidence>
<dbReference type="GO" id="GO:0120518">
    <property type="term" value="F:protein N-terminal-methionine acetyltransferase activity"/>
    <property type="evidence" value="ECO:0007669"/>
    <property type="project" value="UniProtKB-EC"/>
</dbReference>